<dbReference type="InterPro" id="IPR022471">
    <property type="entry name" value="Cys_desulphurase_CdsA"/>
</dbReference>
<dbReference type="AlphaFoldDB" id="A0A3S3RYA3"/>
<dbReference type="Pfam" id="PF00266">
    <property type="entry name" value="Aminotran_5"/>
    <property type="match status" value="1"/>
</dbReference>
<evidence type="ECO:0000259" key="9">
    <source>
        <dbReference type="Pfam" id="PF00266"/>
    </source>
</evidence>
<name>A0A3S3RYA3_9GAMM</name>
<dbReference type="GO" id="GO:0016226">
    <property type="term" value="P:iron-sulfur cluster assembly"/>
    <property type="evidence" value="ECO:0007669"/>
    <property type="project" value="InterPro"/>
</dbReference>
<dbReference type="InterPro" id="IPR000192">
    <property type="entry name" value="Aminotrans_V_dom"/>
</dbReference>
<organism evidence="10 11">
    <name type="scientific">Photobacterium chitinilyticum</name>
    <dbReference type="NCBI Taxonomy" id="2485123"/>
    <lineage>
        <taxon>Bacteria</taxon>
        <taxon>Pseudomonadati</taxon>
        <taxon>Pseudomonadota</taxon>
        <taxon>Gammaproteobacteria</taxon>
        <taxon>Vibrionales</taxon>
        <taxon>Vibrionaceae</taxon>
        <taxon>Photobacterium</taxon>
    </lineage>
</organism>
<dbReference type="NCBIfam" id="TIGR01979">
    <property type="entry name" value="sufS"/>
    <property type="match status" value="1"/>
</dbReference>
<evidence type="ECO:0000256" key="8">
    <source>
        <dbReference type="ARBA" id="ARBA00050776"/>
    </source>
</evidence>
<reference evidence="10 11" key="1">
    <citation type="submission" date="2018-11" db="EMBL/GenBank/DDBJ databases">
        <title>Photobacterium sp. BEI247 sp. nov., a marine bacterium isolated from Yongle Blue Hole in the South China Sea.</title>
        <authorList>
            <person name="Wang X."/>
        </authorList>
    </citation>
    <scope>NUCLEOTIDE SEQUENCE [LARGE SCALE GENOMIC DNA]</scope>
    <source>
        <strain evidence="11">BEI247</strain>
    </source>
</reference>
<feature type="domain" description="Aminotransferase class V" evidence="9">
    <location>
        <begin position="27"/>
        <end position="395"/>
    </location>
</feature>
<comment type="catalytic activity">
    <reaction evidence="8">
        <text>(sulfur carrier)-H + L-cysteine = (sulfur carrier)-SH + L-alanine</text>
        <dbReference type="Rhea" id="RHEA:43892"/>
        <dbReference type="Rhea" id="RHEA-COMP:14737"/>
        <dbReference type="Rhea" id="RHEA-COMP:14739"/>
        <dbReference type="ChEBI" id="CHEBI:29917"/>
        <dbReference type="ChEBI" id="CHEBI:35235"/>
        <dbReference type="ChEBI" id="CHEBI:57972"/>
        <dbReference type="ChEBI" id="CHEBI:64428"/>
        <dbReference type="EC" id="2.8.1.7"/>
    </reaction>
</comment>
<comment type="function">
    <text evidence="2">Catalyzes the removal of elemental sulfur and selenium atoms from L-cysteine, L-cystine, L-selenocysteine, and L-selenocystine to produce L-alanine.</text>
</comment>
<sequence>MTAQFDINQIRQQFPALAQDCNGQPLVYLDSAATTQKPKIVIEAIQQYYSGHNANVHRGSHTLTATATAQFEQARATVQQFINAKHNKEIIWTRGATEALNLIAQTYARQNLKPGDEILVSELEHHANIVPWQIVAEQTGAKIVKIPMTTDCTLDMTAFHQRLGSRTKIVAVAHITNVTGTRNPVEEIIAAAHQQGTVTVVDGAQAVAHETVDVQALNADFYVFSGHKIFAPAGIGVLYGKKELLEAMPPWHGGGKMVEKVSFEGTTFSALPGKFEAGTPNVAGSLALAAAINWLDELDRKAAEHHIHQLRQQALDGIKDIEDLRIIGLQPNASLFSFVVDGVHHQDIATLLDQQGIALRAGHHCAHPMLDALGLTGTLRVSLALYNTEQDVERFIAALHKACSML</sequence>
<dbReference type="InterPro" id="IPR010970">
    <property type="entry name" value="Cys_dSase_SufS"/>
</dbReference>
<comment type="cofactor">
    <cofactor evidence="1">
        <name>pyridoxal 5'-phosphate</name>
        <dbReference type="ChEBI" id="CHEBI:597326"/>
    </cofactor>
</comment>
<dbReference type="PIRSF" id="PIRSF005572">
    <property type="entry name" value="NifS"/>
    <property type="match status" value="1"/>
</dbReference>
<dbReference type="EC" id="2.8.1.7" evidence="4"/>
<dbReference type="InterPro" id="IPR015422">
    <property type="entry name" value="PyrdxlP-dep_Trfase_small"/>
</dbReference>
<dbReference type="Gene3D" id="3.90.1150.10">
    <property type="entry name" value="Aspartate Aminotransferase, domain 1"/>
    <property type="match status" value="1"/>
</dbReference>
<evidence type="ECO:0000313" key="11">
    <source>
        <dbReference type="Proteomes" id="UP000287563"/>
    </source>
</evidence>
<dbReference type="GO" id="GO:0030170">
    <property type="term" value="F:pyridoxal phosphate binding"/>
    <property type="evidence" value="ECO:0007669"/>
    <property type="project" value="InterPro"/>
</dbReference>
<proteinExistence type="inferred from homology"/>
<dbReference type="InterPro" id="IPR016454">
    <property type="entry name" value="Cysteine_dSase"/>
</dbReference>
<evidence type="ECO:0000256" key="1">
    <source>
        <dbReference type="ARBA" id="ARBA00001933"/>
    </source>
</evidence>
<evidence type="ECO:0000256" key="4">
    <source>
        <dbReference type="ARBA" id="ARBA00012239"/>
    </source>
</evidence>
<evidence type="ECO:0000256" key="7">
    <source>
        <dbReference type="ARBA" id="ARBA00022898"/>
    </source>
</evidence>
<evidence type="ECO:0000256" key="3">
    <source>
        <dbReference type="ARBA" id="ARBA00010447"/>
    </source>
</evidence>
<dbReference type="GO" id="GO:0031071">
    <property type="term" value="F:cysteine desulfurase activity"/>
    <property type="evidence" value="ECO:0007669"/>
    <property type="project" value="UniProtKB-EC"/>
</dbReference>
<keyword evidence="6 10" id="KW-0808">Transferase</keyword>
<dbReference type="PANTHER" id="PTHR43586:SF8">
    <property type="entry name" value="CYSTEINE DESULFURASE 1, CHLOROPLASTIC"/>
    <property type="match status" value="1"/>
</dbReference>
<dbReference type="InterPro" id="IPR015421">
    <property type="entry name" value="PyrdxlP-dep_Trfase_major"/>
</dbReference>
<comment type="similarity">
    <text evidence="3">Belongs to the class-V pyridoxal-phosphate-dependent aminotransferase family. Csd subfamily.</text>
</comment>
<dbReference type="PANTHER" id="PTHR43586">
    <property type="entry name" value="CYSTEINE DESULFURASE"/>
    <property type="match status" value="1"/>
</dbReference>
<dbReference type="SUPFAM" id="SSF53383">
    <property type="entry name" value="PLP-dependent transferases"/>
    <property type="match status" value="1"/>
</dbReference>
<dbReference type="InterPro" id="IPR015424">
    <property type="entry name" value="PyrdxlP-dep_Trfase"/>
</dbReference>
<evidence type="ECO:0000256" key="2">
    <source>
        <dbReference type="ARBA" id="ARBA00002824"/>
    </source>
</evidence>
<dbReference type="CDD" id="cd06453">
    <property type="entry name" value="SufS_like"/>
    <property type="match status" value="1"/>
</dbReference>
<comment type="caution">
    <text evidence="10">The sequence shown here is derived from an EMBL/GenBank/DDBJ whole genome shotgun (WGS) entry which is preliminary data.</text>
</comment>
<dbReference type="GO" id="GO:0006534">
    <property type="term" value="P:cysteine metabolic process"/>
    <property type="evidence" value="ECO:0007669"/>
    <property type="project" value="InterPro"/>
</dbReference>
<accession>A0A3S3RYA3</accession>
<dbReference type="RefSeq" id="WP_128786043.1">
    <property type="nucleotide sequence ID" value="NZ_JAKJSG010000030.1"/>
</dbReference>
<keyword evidence="7" id="KW-0663">Pyridoxal phosphate</keyword>
<protein>
    <recommendedName>
        <fullName evidence="5">Probable cysteine desulfurase</fullName>
        <ecNumber evidence="4">2.8.1.7</ecNumber>
    </recommendedName>
</protein>
<dbReference type="NCBIfam" id="TIGR03392">
    <property type="entry name" value="FeS_syn_CsdA"/>
    <property type="match status" value="1"/>
</dbReference>
<evidence type="ECO:0000313" key="10">
    <source>
        <dbReference type="EMBL" id="RWX53335.1"/>
    </source>
</evidence>
<evidence type="ECO:0000256" key="6">
    <source>
        <dbReference type="ARBA" id="ARBA00022679"/>
    </source>
</evidence>
<gene>
    <name evidence="10" type="primary">csdA</name>
    <name evidence="10" type="ORF">EDI28_22235</name>
</gene>
<evidence type="ECO:0000256" key="5">
    <source>
        <dbReference type="ARBA" id="ARBA00021850"/>
    </source>
</evidence>
<keyword evidence="11" id="KW-1185">Reference proteome</keyword>
<dbReference type="Gene3D" id="3.40.640.10">
    <property type="entry name" value="Type I PLP-dependent aspartate aminotransferase-like (Major domain)"/>
    <property type="match status" value="1"/>
</dbReference>
<dbReference type="EMBL" id="RJLM01000015">
    <property type="protein sequence ID" value="RWX53335.1"/>
    <property type="molecule type" value="Genomic_DNA"/>
</dbReference>
<dbReference type="OrthoDB" id="9808002at2"/>
<dbReference type="Proteomes" id="UP000287563">
    <property type="component" value="Unassembled WGS sequence"/>
</dbReference>